<gene>
    <name evidence="3" type="ORF">HUK65_05275</name>
</gene>
<dbReference type="AlphaFoldDB" id="A0A7Z0KWV7"/>
<feature type="domain" description="DNA polymerase III subunit gamma/ tau C-terminal" evidence="2">
    <location>
        <begin position="37"/>
        <end position="145"/>
    </location>
</feature>
<name>A0A7Z0KWV7_9RHOB</name>
<dbReference type="InterPro" id="IPR022107">
    <property type="entry name" value="DNA_pol_III_gamma/tau_C"/>
</dbReference>
<proteinExistence type="predicted"/>
<protein>
    <submittedName>
        <fullName evidence="3">DNA polymerase III subunit gamma/tau</fullName>
        <ecNumber evidence="3">2.7.7.7</ecNumber>
    </submittedName>
</protein>
<keyword evidence="3" id="KW-0548">Nucleotidyltransferase</keyword>
<comment type="caution">
    <text evidence="3">The sequence shown here is derived from an EMBL/GenBank/DDBJ whole genome shotgun (WGS) entry which is preliminary data.</text>
</comment>
<keyword evidence="3" id="KW-0808">Transferase</keyword>
<sequence length="177" mass="18659">PAPAPSAAPAGRGVRPGSGPQAALAPTPDDPLVAYGQFDAVVALIRERRDMRLLVEVETCLKLVRYSPGRIEFEPTAEAAPDLAARLAGRLQDWTGARWGVSVVSGGGAPTIAQTRDAAESAARTAALDNPLVKAVFDAFPGARIDALRHPDTRPETAAASEALPEVEDEWDPFEQD</sequence>
<evidence type="ECO:0000313" key="4">
    <source>
        <dbReference type="Proteomes" id="UP000529417"/>
    </source>
</evidence>
<dbReference type="Pfam" id="PF12362">
    <property type="entry name" value="DUF3646"/>
    <property type="match status" value="1"/>
</dbReference>
<reference evidence="3 4" key="1">
    <citation type="journal article" date="2000" name="Arch. Microbiol.">
        <title>Rhodobaca bogoriensis gen. nov. and sp. nov., an alkaliphilic purple nonsulfur bacterium from African Rift Valley soda lakes.</title>
        <authorList>
            <person name="Milford A.D."/>
            <person name="Achenbach L.A."/>
            <person name="Jung D.O."/>
            <person name="Madigan M.T."/>
        </authorList>
    </citation>
    <scope>NUCLEOTIDE SEQUENCE [LARGE SCALE GENOMIC DNA]</scope>
    <source>
        <strain evidence="3 4">2376</strain>
    </source>
</reference>
<feature type="compositionally biased region" description="Acidic residues" evidence="1">
    <location>
        <begin position="165"/>
        <end position="177"/>
    </location>
</feature>
<keyword evidence="4" id="KW-1185">Reference proteome</keyword>
<feature type="compositionally biased region" description="Low complexity" evidence="1">
    <location>
        <begin position="7"/>
        <end position="20"/>
    </location>
</feature>
<dbReference type="GO" id="GO:0003887">
    <property type="term" value="F:DNA-directed DNA polymerase activity"/>
    <property type="evidence" value="ECO:0007669"/>
    <property type="project" value="UniProtKB-EC"/>
</dbReference>
<evidence type="ECO:0000256" key="1">
    <source>
        <dbReference type="SAM" id="MobiDB-lite"/>
    </source>
</evidence>
<dbReference type="EMBL" id="JACBXS010000008">
    <property type="protein sequence ID" value="NYS24397.1"/>
    <property type="molecule type" value="Genomic_DNA"/>
</dbReference>
<feature type="non-terminal residue" evidence="3">
    <location>
        <position position="1"/>
    </location>
</feature>
<dbReference type="Proteomes" id="UP000529417">
    <property type="component" value="Unassembled WGS sequence"/>
</dbReference>
<feature type="region of interest" description="Disordered" evidence="1">
    <location>
        <begin position="150"/>
        <end position="177"/>
    </location>
</feature>
<organism evidence="3 4">
    <name type="scientific">Rhabdonatronobacter sediminivivens</name>
    <dbReference type="NCBI Taxonomy" id="2743469"/>
    <lineage>
        <taxon>Bacteria</taxon>
        <taxon>Pseudomonadati</taxon>
        <taxon>Pseudomonadota</taxon>
        <taxon>Alphaproteobacteria</taxon>
        <taxon>Rhodobacterales</taxon>
        <taxon>Paracoccaceae</taxon>
        <taxon>Rhabdonatronobacter</taxon>
    </lineage>
</organism>
<accession>A0A7Z0KWV7</accession>
<dbReference type="EC" id="2.7.7.7" evidence="3"/>
<evidence type="ECO:0000313" key="3">
    <source>
        <dbReference type="EMBL" id="NYS24397.1"/>
    </source>
</evidence>
<evidence type="ECO:0000259" key="2">
    <source>
        <dbReference type="Pfam" id="PF12362"/>
    </source>
</evidence>
<feature type="region of interest" description="Disordered" evidence="1">
    <location>
        <begin position="1"/>
        <end position="28"/>
    </location>
</feature>